<dbReference type="EMBL" id="PZZL01000004">
    <property type="protein sequence ID" value="PTM57070.1"/>
    <property type="molecule type" value="Genomic_DNA"/>
</dbReference>
<dbReference type="PANTHER" id="PTHR45444:SF3">
    <property type="entry name" value="XANTHINE DEHYDROGENASE"/>
    <property type="match status" value="1"/>
</dbReference>
<dbReference type="InterPro" id="IPR005107">
    <property type="entry name" value="CO_DH_flav_C"/>
</dbReference>
<dbReference type="InterPro" id="IPR002888">
    <property type="entry name" value="2Fe-2S-bd"/>
</dbReference>
<dbReference type="NCBIfam" id="TIGR02963">
    <property type="entry name" value="xanthine_xdhA"/>
    <property type="match status" value="1"/>
</dbReference>
<feature type="domain" description="FAD-binding PCMH-type" evidence="7">
    <location>
        <begin position="189"/>
        <end position="363"/>
    </location>
</feature>
<dbReference type="RefSeq" id="WP_108176803.1">
    <property type="nucleotide sequence ID" value="NZ_PZZL01000004.1"/>
</dbReference>
<dbReference type="InterPro" id="IPR014307">
    <property type="entry name" value="Xanthine_DH_ssu"/>
</dbReference>
<evidence type="ECO:0000256" key="2">
    <source>
        <dbReference type="ARBA" id="ARBA00022723"/>
    </source>
</evidence>
<dbReference type="Pfam" id="PF01799">
    <property type="entry name" value="Fer2_2"/>
    <property type="match status" value="1"/>
</dbReference>
<comment type="caution">
    <text evidence="8">The sequence shown here is derived from an EMBL/GenBank/DDBJ whole genome shotgun (WGS) entry which is preliminary data.</text>
</comment>
<proteinExistence type="predicted"/>
<dbReference type="InterPro" id="IPR036318">
    <property type="entry name" value="FAD-bd_PCMH-like_sf"/>
</dbReference>
<dbReference type="InterPro" id="IPR036683">
    <property type="entry name" value="CO_DH_flav_C_dom_sf"/>
</dbReference>
<dbReference type="Pfam" id="PF03450">
    <property type="entry name" value="CO_deh_flav_C"/>
    <property type="match status" value="1"/>
</dbReference>
<dbReference type="SUPFAM" id="SSF56176">
    <property type="entry name" value="FAD-binding/transporter-associated domain-like"/>
    <property type="match status" value="1"/>
</dbReference>
<dbReference type="InterPro" id="IPR036884">
    <property type="entry name" value="2Fe-2S-bd_dom_sf"/>
</dbReference>
<evidence type="ECO:0000313" key="8">
    <source>
        <dbReference type="EMBL" id="PTM57070.1"/>
    </source>
</evidence>
<keyword evidence="1" id="KW-0285">Flavoprotein</keyword>
<accession>A0A2T4Z5C2</accession>
<dbReference type="PANTHER" id="PTHR45444">
    <property type="entry name" value="XANTHINE DEHYDROGENASE"/>
    <property type="match status" value="1"/>
</dbReference>
<dbReference type="Proteomes" id="UP000241808">
    <property type="component" value="Unassembled WGS sequence"/>
</dbReference>
<dbReference type="SUPFAM" id="SSF55447">
    <property type="entry name" value="CO dehydrogenase flavoprotein C-terminal domain-like"/>
    <property type="match status" value="1"/>
</dbReference>
<protein>
    <submittedName>
        <fullName evidence="8">Xanthine dehydrogenase small subunit</fullName>
    </submittedName>
</protein>
<dbReference type="InterPro" id="IPR001041">
    <property type="entry name" value="2Fe-2S_ferredoxin-type"/>
</dbReference>
<dbReference type="Pfam" id="PF00941">
    <property type="entry name" value="FAD_binding_5"/>
    <property type="match status" value="1"/>
</dbReference>
<feature type="domain" description="2Fe-2S ferredoxin-type" evidence="6">
    <location>
        <begin position="4"/>
        <end position="89"/>
    </location>
</feature>
<dbReference type="AlphaFoldDB" id="A0A2T4Z5C2"/>
<dbReference type="InterPro" id="IPR016167">
    <property type="entry name" value="FAD-bd_PCMH_sub1"/>
</dbReference>
<dbReference type="GO" id="GO:0004854">
    <property type="term" value="F:xanthine dehydrogenase activity"/>
    <property type="evidence" value="ECO:0007669"/>
    <property type="project" value="InterPro"/>
</dbReference>
<evidence type="ECO:0000256" key="5">
    <source>
        <dbReference type="ARBA" id="ARBA00023004"/>
    </source>
</evidence>
<dbReference type="InterPro" id="IPR016208">
    <property type="entry name" value="Ald_Oxase/xanthine_DH-like"/>
</dbReference>
<dbReference type="GO" id="GO:0071949">
    <property type="term" value="F:FAD binding"/>
    <property type="evidence" value="ECO:0007669"/>
    <property type="project" value="InterPro"/>
</dbReference>
<gene>
    <name evidence="8" type="ORF">C8P69_104118</name>
</gene>
<evidence type="ECO:0000256" key="4">
    <source>
        <dbReference type="ARBA" id="ARBA00023002"/>
    </source>
</evidence>
<keyword evidence="9" id="KW-1185">Reference proteome</keyword>
<keyword evidence="4" id="KW-0560">Oxidoreductase</keyword>
<dbReference type="InterPro" id="IPR012175">
    <property type="entry name" value="Xanth_DH_ssu_bac"/>
</dbReference>
<dbReference type="InterPro" id="IPR036010">
    <property type="entry name" value="2Fe-2S_ferredoxin-like_sf"/>
</dbReference>
<dbReference type="InterPro" id="IPR016169">
    <property type="entry name" value="FAD-bd_PCMH_sub2"/>
</dbReference>
<dbReference type="PROSITE" id="PS51387">
    <property type="entry name" value="FAD_PCMH"/>
    <property type="match status" value="1"/>
</dbReference>
<dbReference type="OrthoDB" id="9792018at2"/>
<dbReference type="InterPro" id="IPR016166">
    <property type="entry name" value="FAD-bd_PCMH"/>
</dbReference>
<dbReference type="PROSITE" id="PS51085">
    <property type="entry name" value="2FE2S_FER_2"/>
    <property type="match status" value="1"/>
</dbReference>
<evidence type="ECO:0000259" key="7">
    <source>
        <dbReference type="PROSITE" id="PS51387"/>
    </source>
</evidence>
<evidence type="ECO:0000256" key="1">
    <source>
        <dbReference type="ARBA" id="ARBA00022630"/>
    </source>
</evidence>
<dbReference type="PIRSF" id="PIRSF036557">
    <property type="entry name" value="XdhA_RC"/>
    <property type="match status" value="1"/>
</dbReference>
<evidence type="ECO:0000259" key="6">
    <source>
        <dbReference type="PROSITE" id="PS51085"/>
    </source>
</evidence>
<name>A0A2T4Z5C2_9HYPH</name>
<keyword evidence="5" id="KW-0408">Iron</keyword>
<dbReference type="GO" id="GO:0051537">
    <property type="term" value="F:2 iron, 2 sulfur cluster binding"/>
    <property type="evidence" value="ECO:0007669"/>
    <property type="project" value="InterPro"/>
</dbReference>
<dbReference type="GO" id="GO:0005506">
    <property type="term" value="F:iron ion binding"/>
    <property type="evidence" value="ECO:0007669"/>
    <property type="project" value="InterPro"/>
</dbReference>
<keyword evidence="2" id="KW-0479">Metal-binding</keyword>
<evidence type="ECO:0000256" key="3">
    <source>
        <dbReference type="ARBA" id="ARBA00022827"/>
    </source>
</evidence>
<reference evidence="8 9" key="1">
    <citation type="submission" date="2018-04" db="EMBL/GenBank/DDBJ databases">
        <title>Genomic Encyclopedia of Archaeal and Bacterial Type Strains, Phase II (KMG-II): from individual species to whole genera.</title>
        <authorList>
            <person name="Goeker M."/>
        </authorList>
    </citation>
    <scope>NUCLEOTIDE SEQUENCE [LARGE SCALE GENOMIC DNA]</scope>
    <source>
        <strain evidence="8 9">DSM 25521</strain>
    </source>
</reference>
<dbReference type="Gene3D" id="3.30.465.10">
    <property type="match status" value="1"/>
</dbReference>
<dbReference type="SUPFAM" id="SSF54292">
    <property type="entry name" value="2Fe-2S ferredoxin-like"/>
    <property type="match status" value="1"/>
</dbReference>
<dbReference type="InterPro" id="IPR002346">
    <property type="entry name" value="Mopterin_DH_FAD-bd"/>
</dbReference>
<dbReference type="Gene3D" id="3.30.43.10">
    <property type="entry name" value="Uridine Diphospho-n-acetylenolpyruvylglucosamine Reductase, domain 2"/>
    <property type="match status" value="1"/>
</dbReference>
<dbReference type="Gene3D" id="3.10.20.30">
    <property type="match status" value="1"/>
</dbReference>
<dbReference type="Gene3D" id="1.10.150.120">
    <property type="entry name" value="[2Fe-2S]-binding domain"/>
    <property type="match status" value="1"/>
</dbReference>
<dbReference type="SMART" id="SM01092">
    <property type="entry name" value="CO_deh_flav_C"/>
    <property type="match status" value="1"/>
</dbReference>
<organism evidence="8 9">
    <name type="scientific">Phreatobacter oligotrophus</name>
    <dbReference type="NCBI Taxonomy" id="1122261"/>
    <lineage>
        <taxon>Bacteria</taxon>
        <taxon>Pseudomonadati</taxon>
        <taxon>Pseudomonadota</taxon>
        <taxon>Alphaproteobacteria</taxon>
        <taxon>Hyphomicrobiales</taxon>
        <taxon>Phreatobacteraceae</taxon>
        <taxon>Phreatobacter</taxon>
    </lineage>
</organism>
<dbReference type="Pfam" id="PF00111">
    <property type="entry name" value="Fer2"/>
    <property type="match status" value="1"/>
</dbReference>
<dbReference type="InterPro" id="IPR006058">
    <property type="entry name" value="2Fe2S_fd_BS"/>
</dbReference>
<dbReference type="Gene3D" id="3.30.390.50">
    <property type="entry name" value="CO dehydrogenase flavoprotein, C-terminal domain"/>
    <property type="match status" value="1"/>
</dbReference>
<keyword evidence="3" id="KW-0274">FAD</keyword>
<dbReference type="PROSITE" id="PS00197">
    <property type="entry name" value="2FE2S_FER_1"/>
    <property type="match status" value="1"/>
</dbReference>
<sequence length="490" mass="51489">MTTRPLRFLHRGQVVEIATVPPMTTVLDWLRLQKRLTGTKEGCGEGDCGACTVALGRVKGGRLIYEPANACILLLGQLDGAELVTVEDLAVGGRLHPVQQALVDHHGSQCGFCTPGFVMSLFTLHQEGGGADREAVLSRISGNLCRCTGYRPIVDAAEAALAVPNDRFRARAAETVAQLARLRDDKDLFVADGEGFFAAPASLDALCALAEAHPDATLLGGATDVGLWITKQLRTLPKILHTGRVTELRRLADDGDSLSIGAAVTYAEARQALSAFDPDVALLLERLGSAQVRAAGTIGGNVANGSPIGDTPPLLIALGATVELQKAGVVRQLPIERFFLAYGRQDRQPSEVLTRIIVPKRAAGLHLRVFKIAKRFDQDISSVMVALAVTLEGGRIASARIAFGGMAGIPKRATAVEAALVGAAPADEAAVATAVARLAEDFTPLDDHRASAAYRLTVAGNLIRKALAEIAAGERSSTRIAPLRGGAHAA</sequence>
<dbReference type="SUPFAM" id="SSF47741">
    <property type="entry name" value="CO dehydrogenase ISP C-domain like"/>
    <property type="match status" value="1"/>
</dbReference>
<dbReference type="InterPro" id="IPR012675">
    <property type="entry name" value="Beta-grasp_dom_sf"/>
</dbReference>
<evidence type="ECO:0000313" key="9">
    <source>
        <dbReference type="Proteomes" id="UP000241808"/>
    </source>
</evidence>